<feature type="chain" id="PRO_5046103475" description="Cupredoxin" evidence="2">
    <location>
        <begin position="21"/>
        <end position="367"/>
    </location>
</feature>
<name>A0ABP1D9A6_9APHY</name>
<evidence type="ECO:0000256" key="2">
    <source>
        <dbReference type="SAM" id="SignalP"/>
    </source>
</evidence>
<dbReference type="InterPro" id="IPR052953">
    <property type="entry name" value="Ser-rich/MCO-related"/>
</dbReference>
<protein>
    <recommendedName>
        <fullName evidence="5">Cupredoxin</fullName>
    </recommendedName>
</protein>
<accession>A0ABP1D9A6</accession>
<dbReference type="Gene3D" id="2.60.40.420">
    <property type="entry name" value="Cupredoxins - blue copper proteins"/>
    <property type="match status" value="2"/>
</dbReference>
<dbReference type="PANTHER" id="PTHR34883:SF15">
    <property type="entry name" value="EXTRACELLULAR SERINE-RICH PROTEIN"/>
    <property type="match status" value="1"/>
</dbReference>
<gene>
    <name evidence="3" type="ORF">GFSPODELE1_LOCUS4609</name>
</gene>
<evidence type="ECO:0008006" key="5">
    <source>
        <dbReference type="Google" id="ProtNLM"/>
    </source>
</evidence>
<keyword evidence="4" id="KW-1185">Reference proteome</keyword>
<dbReference type="Proteomes" id="UP001497453">
    <property type="component" value="Chromosome 3"/>
</dbReference>
<keyword evidence="2" id="KW-0732">Signal</keyword>
<dbReference type="EMBL" id="OZ037946">
    <property type="protein sequence ID" value="CAL1703499.1"/>
    <property type="molecule type" value="Genomic_DNA"/>
</dbReference>
<feature type="signal peptide" evidence="2">
    <location>
        <begin position="1"/>
        <end position="20"/>
    </location>
</feature>
<organism evidence="3 4">
    <name type="scientific">Somion occarium</name>
    <dbReference type="NCBI Taxonomy" id="3059160"/>
    <lineage>
        <taxon>Eukaryota</taxon>
        <taxon>Fungi</taxon>
        <taxon>Dikarya</taxon>
        <taxon>Basidiomycota</taxon>
        <taxon>Agaricomycotina</taxon>
        <taxon>Agaricomycetes</taxon>
        <taxon>Polyporales</taxon>
        <taxon>Cerrenaceae</taxon>
        <taxon>Somion</taxon>
    </lineage>
</organism>
<feature type="region of interest" description="Disordered" evidence="1">
    <location>
        <begin position="139"/>
        <end position="167"/>
    </location>
</feature>
<evidence type="ECO:0000313" key="4">
    <source>
        <dbReference type="Proteomes" id="UP001497453"/>
    </source>
</evidence>
<evidence type="ECO:0000313" key="3">
    <source>
        <dbReference type="EMBL" id="CAL1703499.1"/>
    </source>
</evidence>
<dbReference type="SUPFAM" id="SSF49503">
    <property type="entry name" value="Cupredoxins"/>
    <property type="match status" value="2"/>
</dbReference>
<dbReference type="InterPro" id="IPR008972">
    <property type="entry name" value="Cupredoxin"/>
</dbReference>
<reference evidence="4" key="1">
    <citation type="submission" date="2024-04" db="EMBL/GenBank/DDBJ databases">
        <authorList>
            <person name="Shaw F."/>
            <person name="Minotto A."/>
        </authorList>
    </citation>
    <scope>NUCLEOTIDE SEQUENCE [LARGE SCALE GENOMIC DNA]</scope>
</reference>
<dbReference type="PANTHER" id="PTHR34883">
    <property type="entry name" value="SERINE-RICH PROTEIN, PUTATIVE-RELATED-RELATED"/>
    <property type="match status" value="1"/>
</dbReference>
<proteinExistence type="predicted"/>
<sequence>MMHIFASVVLYLGLLQTVFAADHPVIVGGTLKYTPPFVNAAVGDTVTFTFKQKNHTVTQSTLQNPCQPMQDGFDSGFIPVADDNVNGPFQDAQFVVMDTNPVWVYCRQANHCQQGMVFAINPGDKFDAFQAAATGNTATSSSVSSSAEVTSSPAPPSPPPASATSPSISTVTATVTVSGTQQVTTYGSFPGSAAPTAVVSSDHSVIVGGPNRLVFDPPNITAQIGDTITFHFQQKNHTATQSTFANPCKSLTETSMNGQTGFDSGFMPVADGTTNFPTFTIKINDTAPIWAFCKQTAPVNHCAQGMVFAANAIESGPNNFEAFQAKAKQSAPGDANSTLPANAAGRLQVNHNAGVVITVLGLFLGLL</sequence>
<dbReference type="CDD" id="cd00920">
    <property type="entry name" value="Cupredoxin"/>
    <property type="match status" value="2"/>
</dbReference>
<evidence type="ECO:0000256" key="1">
    <source>
        <dbReference type="SAM" id="MobiDB-lite"/>
    </source>
</evidence>
<feature type="compositionally biased region" description="Low complexity" evidence="1">
    <location>
        <begin position="139"/>
        <end position="152"/>
    </location>
</feature>